<dbReference type="CDD" id="cd02947">
    <property type="entry name" value="TRX_family"/>
    <property type="match status" value="1"/>
</dbReference>
<dbReference type="Gene3D" id="3.40.30.10">
    <property type="entry name" value="Glutaredoxin"/>
    <property type="match status" value="1"/>
</dbReference>
<dbReference type="SUPFAM" id="SSF52833">
    <property type="entry name" value="Thioredoxin-like"/>
    <property type="match status" value="1"/>
</dbReference>
<accession>A0A7G9Z3G9</accession>
<proteinExistence type="predicted"/>
<dbReference type="InterPro" id="IPR036249">
    <property type="entry name" value="Thioredoxin-like_sf"/>
</dbReference>
<protein>
    <recommendedName>
        <fullName evidence="3">Thioredoxin</fullName>
    </recommendedName>
</protein>
<name>A0A7G9Z3G9_9EURY</name>
<reference evidence="1" key="1">
    <citation type="submission" date="2020-06" db="EMBL/GenBank/DDBJ databases">
        <title>Unique genomic features of the anaerobic methanotrophic archaea.</title>
        <authorList>
            <person name="Chadwick G.L."/>
            <person name="Skennerton C.T."/>
            <person name="Laso-Perez R."/>
            <person name="Leu A.O."/>
            <person name="Speth D.R."/>
            <person name="Yu H."/>
            <person name="Morgan-Lang C."/>
            <person name="Hatzenpichler R."/>
            <person name="Goudeau D."/>
            <person name="Malmstrom R."/>
            <person name="Brazelton W.J."/>
            <person name="Woyke T."/>
            <person name="Hallam S.J."/>
            <person name="Tyson G.W."/>
            <person name="Wegener G."/>
            <person name="Boetius A."/>
            <person name="Orphan V."/>
        </authorList>
    </citation>
    <scope>NUCLEOTIDE SEQUENCE</scope>
</reference>
<organism evidence="1">
    <name type="scientific">Candidatus Methanophaga sp. ANME-1 ERB7</name>
    <dbReference type="NCBI Taxonomy" id="2759913"/>
    <lineage>
        <taxon>Archaea</taxon>
        <taxon>Methanobacteriati</taxon>
        <taxon>Methanobacteriota</taxon>
        <taxon>Stenosarchaea group</taxon>
        <taxon>Methanomicrobia</taxon>
        <taxon>Candidatus Methanophagales</taxon>
        <taxon>Candidatus Methanophagaceae</taxon>
        <taxon>Candidatus Methanophaga</taxon>
    </lineage>
</organism>
<evidence type="ECO:0000313" key="2">
    <source>
        <dbReference type="EMBL" id="QNO55152.1"/>
    </source>
</evidence>
<gene>
    <name evidence="2" type="ORF">FBIBDDDO_00014</name>
    <name evidence="1" type="ORF">FJCIDEAL_00011</name>
</gene>
<dbReference type="EMBL" id="MT631593">
    <property type="protein sequence ID" value="QNO54803.1"/>
    <property type="molecule type" value="Genomic_DNA"/>
</dbReference>
<dbReference type="AlphaFoldDB" id="A0A7G9Z3G9"/>
<sequence length="116" mass="13210">MLNTNIKHIETEQEVKEVLESNENVMICCGRMGPMCVPVFGVMEELEQIYPDVTFRDQDFDIPAADFIRNVPECALFMGLPFTVYFKNGKVVAATSSIQNKDQVTEILDREFGKQL</sequence>
<dbReference type="EMBL" id="MT631604">
    <property type="protein sequence ID" value="QNO55152.1"/>
    <property type="molecule type" value="Genomic_DNA"/>
</dbReference>
<evidence type="ECO:0000313" key="1">
    <source>
        <dbReference type="EMBL" id="QNO54803.1"/>
    </source>
</evidence>
<evidence type="ECO:0008006" key="3">
    <source>
        <dbReference type="Google" id="ProtNLM"/>
    </source>
</evidence>